<feature type="domain" description="STAS" evidence="2">
    <location>
        <begin position="5"/>
        <end position="82"/>
    </location>
</feature>
<evidence type="ECO:0000256" key="1">
    <source>
        <dbReference type="ARBA" id="ARBA00022527"/>
    </source>
</evidence>
<dbReference type="InterPro" id="IPR036513">
    <property type="entry name" value="STAS_dom_sf"/>
</dbReference>
<dbReference type="InterPro" id="IPR036890">
    <property type="entry name" value="HATPase_C_sf"/>
</dbReference>
<sequence>MASEVRLQVDAGQAYPVVRVTGVLDTVTAPTVRFCLLDLLAGQPEAVVVDVRQLTVGEPAAVAVLAGIARDAADWPGCHLLLGAGADAAAWRDTGLPVWPTPEEAVAALGAPEPRRFLRAPLEPVVGAARRSRELVTEACGRWDLPELAGPACIVVTEMVNNVVAHAHTPMTVLLALRGESMSVAVRDQSPHVPRFTGSPVPVTSYGGRGLLLIDSVAQRWGSLVLEDGKVVWAVLDAGESATQLPSTGLAGRAHG</sequence>
<proteinExistence type="predicted"/>
<dbReference type="EMBL" id="BOQL01000042">
    <property type="protein sequence ID" value="GIM72671.1"/>
    <property type="molecule type" value="Genomic_DNA"/>
</dbReference>
<dbReference type="PANTHER" id="PTHR35526">
    <property type="entry name" value="ANTI-SIGMA-F FACTOR RSBW-RELATED"/>
    <property type="match status" value="1"/>
</dbReference>
<reference evidence="3" key="1">
    <citation type="submission" date="2021-03" db="EMBL/GenBank/DDBJ databases">
        <title>Whole genome shotgun sequence of Actinoplanes auranticolor NBRC 12245.</title>
        <authorList>
            <person name="Komaki H."/>
            <person name="Tamura T."/>
        </authorList>
    </citation>
    <scope>NUCLEOTIDE SEQUENCE</scope>
    <source>
        <strain evidence="3">NBRC 12245</strain>
    </source>
</reference>
<keyword evidence="1" id="KW-0723">Serine/threonine-protein kinase</keyword>
<dbReference type="CDD" id="cd16936">
    <property type="entry name" value="HATPase_RsbW-like"/>
    <property type="match status" value="1"/>
</dbReference>
<dbReference type="InterPro" id="IPR003594">
    <property type="entry name" value="HATPase_dom"/>
</dbReference>
<dbReference type="SUPFAM" id="SSF52091">
    <property type="entry name" value="SpoIIaa-like"/>
    <property type="match status" value="1"/>
</dbReference>
<dbReference type="GO" id="GO:0004674">
    <property type="term" value="F:protein serine/threonine kinase activity"/>
    <property type="evidence" value="ECO:0007669"/>
    <property type="project" value="UniProtKB-KW"/>
</dbReference>
<dbReference type="Proteomes" id="UP000681340">
    <property type="component" value="Unassembled WGS sequence"/>
</dbReference>
<gene>
    <name evidence="3" type="ORF">Aau02nite_52150</name>
</gene>
<dbReference type="InterPro" id="IPR050267">
    <property type="entry name" value="Anti-sigma-factor_SerPK"/>
</dbReference>
<comment type="caution">
    <text evidence="3">The sequence shown here is derived from an EMBL/GenBank/DDBJ whole genome shotgun (WGS) entry which is preliminary data.</text>
</comment>
<keyword evidence="1" id="KW-0418">Kinase</keyword>
<name>A0A919VQK8_9ACTN</name>
<dbReference type="AlphaFoldDB" id="A0A919VQK8"/>
<organism evidence="3 4">
    <name type="scientific">Actinoplanes auranticolor</name>
    <dbReference type="NCBI Taxonomy" id="47988"/>
    <lineage>
        <taxon>Bacteria</taxon>
        <taxon>Bacillati</taxon>
        <taxon>Actinomycetota</taxon>
        <taxon>Actinomycetes</taxon>
        <taxon>Micromonosporales</taxon>
        <taxon>Micromonosporaceae</taxon>
        <taxon>Actinoplanes</taxon>
    </lineage>
</organism>
<dbReference type="Gene3D" id="3.30.565.10">
    <property type="entry name" value="Histidine kinase-like ATPase, C-terminal domain"/>
    <property type="match status" value="1"/>
</dbReference>
<dbReference type="PROSITE" id="PS50801">
    <property type="entry name" value="STAS"/>
    <property type="match status" value="1"/>
</dbReference>
<dbReference type="PANTHER" id="PTHR35526:SF3">
    <property type="entry name" value="ANTI-SIGMA-F FACTOR RSBW"/>
    <property type="match status" value="1"/>
</dbReference>
<protein>
    <submittedName>
        <fullName evidence="3">Sulfate transporter</fullName>
    </submittedName>
</protein>
<evidence type="ECO:0000313" key="4">
    <source>
        <dbReference type="Proteomes" id="UP000681340"/>
    </source>
</evidence>
<dbReference type="InterPro" id="IPR002645">
    <property type="entry name" value="STAS_dom"/>
</dbReference>
<accession>A0A919VQK8</accession>
<keyword evidence="4" id="KW-1185">Reference proteome</keyword>
<keyword evidence="1" id="KW-0808">Transferase</keyword>
<evidence type="ECO:0000259" key="2">
    <source>
        <dbReference type="PROSITE" id="PS50801"/>
    </source>
</evidence>
<dbReference type="RefSeq" id="WP_212991147.1">
    <property type="nucleotide sequence ID" value="NZ_BAABEA010000002.1"/>
</dbReference>
<dbReference type="Gene3D" id="3.30.750.24">
    <property type="entry name" value="STAS domain"/>
    <property type="match status" value="1"/>
</dbReference>
<dbReference type="SUPFAM" id="SSF55874">
    <property type="entry name" value="ATPase domain of HSP90 chaperone/DNA topoisomerase II/histidine kinase"/>
    <property type="match status" value="1"/>
</dbReference>
<dbReference type="Pfam" id="PF13581">
    <property type="entry name" value="HATPase_c_2"/>
    <property type="match status" value="1"/>
</dbReference>
<evidence type="ECO:0000313" key="3">
    <source>
        <dbReference type="EMBL" id="GIM72671.1"/>
    </source>
</evidence>